<dbReference type="RefSeq" id="XP_048524891.1">
    <property type="nucleotide sequence ID" value="XM_048668934.1"/>
</dbReference>
<dbReference type="InterPro" id="IPR019410">
    <property type="entry name" value="Methyltransf_16"/>
</dbReference>
<keyword evidence="2" id="KW-1185">Reference proteome</keyword>
<dbReference type="PANTHER" id="PTHR14614:SF130">
    <property type="entry name" value="PROTEIN-LYSINE N-METHYLTRANSFERASE EEF2KMT"/>
    <property type="match status" value="1"/>
</dbReference>
<reference evidence="1" key="2">
    <citation type="submission" date="2024-08" db="UniProtKB">
        <authorList>
            <consortium name="EnsemblMetazoa"/>
        </authorList>
    </citation>
    <scope>IDENTIFICATION</scope>
</reference>
<dbReference type="Proteomes" id="UP000019118">
    <property type="component" value="Unassembled WGS sequence"/>
</dbReference>
<proteinExistence type="predicted"/>
<reference evidence="2" key="1">
    <citation type="journal article" date="2013" name="Genome Biol.">
        <title>Draft genome of the mountain pine beetle, Dendroctonus ponderosae Hopkins, a major forest pest.</title>
        <authorList>
            <person name="Keeling C.I."/>
            <person name="Yuen M.M."/>
            <person name="Liao N.Y."/>
            <person name="Docking T.R."/>
            <person name="Chan S.K."/>
            <person name="Taylor G.A."/>
            <person name="Palmquist D.L."/>
            <person name="Jackman S.D."/>
            <person name="Nguyen A."/>
            <person name="Li M."/>
            <person name="Henderson H."/>
            <person name="Janes J.K."/>
            <person name="Zhao Y."/>
            <person name="Pandoh P."/>
            <person name="Moore R."/>
            <person name="Sperling F.A."/>
            <person name="Huber D.P."/>
            <person name="Birol I."/>
            <person name="Jones S.J."/>
            <person name="Bohlmann J."/>
        </authorList>
    </citation>
    <scope>NUCLEOTIDE SEQUENCE</scope>
</reference>
<dbReference type="Gene3D" id="3.40.50.150">
    <property type="entry name" value="Vaccinia Virus protein VP39"/>
    <property type="match status" value="1"/>
</dbReference>
<dbReference type="GeneID" id="109534385"/>
<dbReference type="EnsemblMetazoa" id="XM_019900052.1">
    <property type="protein sequence ID" value="XP_019755611.1"/>
    <property type="gene ID" value="LOC109534385"/>
</dbReference>
<dbReference type="PANTHER" id="PTHR14614">
    <property type="entry name" value="HEPATOCELLULAR CARCINOMA-ASSOCIATED ANTIGEN"/>
    <property type="match status" value="1"/>
</dbReference>
<organism evidence="1 2">
    <name type="scientific">Dendroctonus ponderosae</name>
    <name type="common">Mountain pine beetle</name>
    <dbReference type="NCBI Taxonomy" id="77166"/>
    <lineage>
        <taxon>Eukaryota</taxon>
        <taxon>Metazoa</taxon>
        <taxon>Ecdysozoa</taxon>
        <taxon>Arthropoda</taxon>
        <taxon>Hexapoda</taxon>
        <taxon>Insecta</taxon>
        <taxon>Pterygota</taxon>
        <taxon>Neoptera</taxon>
        <taxon>Endopterygota</taxon>
        <taxon>Coleoptera</taxon>
        <taxon>Polyphaga</taxon>
        <taxon>Cucujiformia</taxon>
        <taxon>Curculionidae</taxon>
        <taxon>Scolytinae</taxon>
        <taxon>Dendroctonus</taxon>
    </lineage>
</organism>
<accession>A0AAR5P4U3</accession>
<protein>
    <recommendedName>
        <fullName evidence="3">FAM86 N-terminal domain-containing protein</fullName>
    </recommendedName>
</protein>
<evidence type="ECO:0000313" key="2">
    <source>
        <dbReference type="Proteomes" id="UP000019118"/>
    </source>
</evidence>
<dbReference type="GO" id="GO:0032991">
    <property type="term" value="C:protein-containing complex"/>
    <property type="evidence" value="ECO:0007669"/>
    <property type="project" value="TreeGrafter"/>
</dbReference>
<name>A0AAR5P4U3_DENPD</name>
<evidence type="ECO:0000313" key="1">
    <source>
        <dbReference type="EnsemblMetazoa" id="XP_019755611.1"/>
    </source>
</evidence>
<evidence type="ECO:0008006" key="3">
    <source>
        <dbReference type="Google" id="ProtNLM"/>
    </source>
</evidence>
<dbReference type="KEGG" id="dpa:109534385"/>
<dbReference type="InterPro" id="IPR029063">
    <property type="entry name" value="SAM-dependent_MTases_sf"/>
</dbReference>
<dbReference type="SUPFAM" id="SSF53335">
    <property type="entry name" value="S-adenosyl-L-methionine-dependent methyltransferases"/>
    <property type="match status" value="1"/>
</dbReference>
<dbReference type="AlphaFoldDB" id="A0AAR5P4U3"/>
<dbReference type="Pfam" id="PF10294">
    <property type="entry name" value="Methyltransf_16"/>
    <property type="match status" value="1"/>
</dbReference>
<sequence>MDKLIQRFFSGLPVSSLNFPSEALSLEGQMTLLNATVNSDLVLKQPLRYQYQKAFLKRLLNQLESLDLVVFEGLYSAYVRLVQMPHQLGSKSFNHYRVGSGGDVVTLIEDENLISQGTTGLRTWTGALALSEWCLNNKDLITNKTILELGSGVGLTGLVACRHCHPQRFCFSDGHPEVVKTLAENIKLNFPTASAVPSSKLRLDLEIDKTTRVSLMNLSWDNIDCTAIAALGKIDFVLAADVVYDPELFQHLLNALKMADGECNIFACTERNPDTLNLFLKEAVHSFRCIELSCPEQKNFTWEPVPLVRIFQFQRKSN</sequence>